<accession>A0A0F9VQQ9</accession>
<dbReference type="AlphaFoldDB" id="A0A0F9VQQ9"/>
<comment type="caution">
    <text evidence="1">The sequence shown here is derived from an EMBL/GenBank/DDBJ whole genome shotgun (WGS) entry which is preliminary data.</text>
</comment>
<evidence type="ECO:0000313" key="1">
    <source>
        <dbReference type="EMBL" id="KKN75786.1"/>
    </source>
</evidence>
<reference evidence="1" key="1">
    <citation type="journal article" date="2015" name="Nature">
        <title>Complex archaea that bridge the gap between prokaryotes and eukaryotes.</title>
        <authorList>
            <person name="Spang A."/>
            <person name="Saw J.H."/>
            <person name="Jorgensen S.L."/>
            <person name="Zaremba-Niedzwiedzka K."/>
            <person name="Martijn J."/>
            <person name="Lind A.E."/>
            <person name="van Eijk R."/>
            <person name="Schleper C."/>
            <person name="Guy L."/>
            <person name="Ettema T.J."/>
        </authorList>
    </citation>
    <scope>NUCLEOTIDE SEQUENCE</scope>
</reference>
<dbReference type="EMBL" id="LAZR01000303">
    <property type="protein sequence ID" value="KKN75786.1"/>
    <property type="molecule type" value="Genomic_DNA"/>
</dbReference>
<name>A0A0F9VQQ9_9ZZZZ</name>
<protein>
    <submittedName>
        <fullName evidence="1">Uncharacterized protein</fullName>
    </submittedName>
</protein>
<organism evidence="1">
    <name type="scientific">marine sediment metagenome</name>
    <dbReference type="NCBI Taxonomy" id="412755"/>
    <lineage>
        <taxon>unclassified sequences</taxon>
        <taxon>metagenomes</taxon>
        <taxon>ecological metagenomes</taxon>
    </lineage>
</organism>
<proteinExistence type="predicted"/>
<sequence>MRKDILIGAGSLIVAGIGQGDNEGIGIYSSPDHGHETNDPIPMKMLDDKEPEIAIWFKDMKAIRMFQDQINGVALRMNGYEIKNKEKVT</sequence>
<gene>
    <name evidence="1" type="ORF">LCGC14_0376620</name>
</gene>